<comment type="caution">
    <text evidence="2">The sequence shown here is derived from an EMBL/GenBank/DDBJ whole genome shotgun (WGS) entry which is preliminary data.</text>
</comment>
<feature type="compositionally biased region" description="Low complexity" evidence="1">
    <location>
        <begin position="190"/>
        <end position="208"/>
    </location>
</feature>
<protein>
    <submittedName>
        <fullName evidence="2">Uncharacterized protein</fullName>
    </submittedName>
</protein>
<dbReference type="AlphaFoldDB" id="A0A699K8A1"/>
<feature type="region of interest" description="Disordered" evidence="1">
    <location>
        <begin position="188"/>
        <end position="208"/>
    </location>
</feature>
<accession>A0A699K8A1</accession>
<feature type="non-terminal residue" evidence="2">
    <location>
        <position position="1"/>
    </location>
</feature>
<dbReference type="EMBL" id="BKCJ010479350">
    <property type="protein sequence ID" value="GFA74245.1"/>
    <property type="molecule type" value="Genomic_DNA"/>
</dbReference>
<organism evidence="2">
    <name type="scientific">Tanacetum cinerariifolium</name>
    <name type="common">Dalmatian daisy</name>
    <name type="synonym">Chrysanthemum cinerariifolium</name>
    <dbReference type="NCBI Taxonomy" id="118510"/>
    <lineage>
        <taxon>Eukaryota</taxon>
        <taxon>Viridiplantae</taxon>
        <taxon>Streptophyta</taxon>
        <taxon>Embryophyta</taxon>
        <taxon>Tracheophyta</taxon>
        <taxon>Spermatophyta</taxon>
        <taxon>Magnoliopsida</taxon>
        <taxon>eudicotyledons</taxon>
        <taxon>Gunneridae</taxon>
        <taxon>Pentapetalae</taxon>
        <taxon>asterids</taxon>
        <taxon>campanulids</taxon>
        <taxon>Asterales</taxon>
        <taxon>Asteraceae</taxon>
        <taxon>Asteroideae</taxon>
        <taxon>Anthemideae</taxon>
        <taxon>Anthemidinae</taxon>
        <taxon>Tanacetum</taxon>
    </lineage>
</organism>
<evidence type="ECO:0000313" key="2">
    <source>
        <dbReference type="EMBL" id="GFA74245.1"/>
    </source>
</evidence>
<proteinExistence type="predicted"/>
<gene>
    <name evidence="2" type="ORF">Tci_646217</name>
</gene>
<evidence type="ECO:0000256" key="1">
    <source>
        <dbReference type="SAM" id="MobiDB-lite"/>
    </source>
</evidence>
<feature type="region of interest" description="Disordered" evidence="1">
    <location>
        <begin position="237"/>
        <end position="258"/>
    </location>
</feature>
<name>A0A699K8A1_TANCI</name>
<sequence>HGHLRYLSFIRFVKGECGTSVGRVILFGTIPTTVPDTTPTMTPPTTHIDTTLTPIEIPTVSPIIPPSLDYTPALPDYSPASVTKFDPSEDPSSDHIPPLPATLPFLSSIDNSLDSGTHDTPPLLTHGTPFIEITPPTQSSPAASGTLHRRVMILAPRQPIPHGRLYLYHPNGSVHMMTARNRVGPLPTYHALSDSSSGHSSSDHSSLALPSSIRSSYQLCSSVPSIPYSSVVITERPSHSSFAGPSRKKSRSPTTSVQIYSPIPGAFSSARVDLLPPPKRIRSSNSMTDLEDCLDESFESSVYRETSLRDDVVVRGSDEPYSEPDIDPEIQAEIDECIINVDALRAKGIDVRVVVETIAREEVETRMRGLVDVRVERVTHPAVPDDISEPA</sequence>
<reference evidence="2" key="1">
    <citation type="journal article" date="2019" name="Sci. Rep.">
        <title>Draft genome of Tanacetum cinerariifolium, the natural source of mosquito coil.</title>
        <authorList>
            <person name="Yamashiro T."/>
            <person name="Shiraishi A."/>
            <person name="Satake H."/>
            <person name="Nakayama K."/>
        </authorList>
    </citation>
    <scope>NUCLEOTIDE SEQUENCE</scope>
</reference>